<accession>A0A853GZR8</accession>
<sequence>MKSSALLTVSLIALALFNYVKAADNVHFSGALVAESCTLPESDQDIHLDFGTVTEKALYQYHRTKSQSFTIHLENCNPAIAETVNITFEGAADSELTDSLSLDAGSTAQGVAIGLERMDGTPLPINKPTPYFQLTSGNNPLTFNAYIQAQPSVITNESLKVGDFTATSSFVLDYQ</sequence>
<evidence type="ECO:0000313" key="3">
    <source>
        <dbReference type="EMBL" id="NYV41680.1"/>
    </source>
</evidence>
<dbReference type="InterPro" id="IPR000259">
    <property type="entry name" value="Adhesion_dom_fimbrial"/>
</dbReference>
<comment type="caution">
    <text evidence="3">The sequence shown here is derived from an EMBL/GenBank/DDBJ whole genome shotgun (WGS) entry which is preliminary data.</text>
</comment>
<dbReference type="Proteomes" id="UP000548673">
    <property type="component" value="Unassembled WGS sequence"/>
</dbReference>
<name>A0A853GZR8_CROSK</name>
<proteinExistence type="predicted"/>
<dbReference type="Pfam" id="PF00419">
    <property type="entry name" value="Fimbrial"/>
    <property type="match status" value="1"/>
</dbReference>
<dbReference type="InterPro" id="IPR008966">
    <property type="entry name" value="Adhesion_dom_sf"/>
</dbReference>
<dbReference type="SUPFAM" id="SSF49401">
    <property type="entry name" value="Bacterial adhesins"/>
    <property type="match status" value="1"/>
</dbReference>
<dbReference type="RefSeq" id="WP_165770211.1">
    <property type="nucleotide sequence ID" value="NZ_CP027107.1"/>
</dbReference>
<dbReference type="InterPro" id="IPR036937">
    <property type="entry name" value="Adhesion_dom_fimbrial_sf"/>
</dbReference>
<evidence type="ECO:0000259" key="2">
    <source>
        <dbReference type="Pfam" id="PF00419"/>
    </source>
</evidence>
<feature type="chain" id="PRO_5032475746" evidence="1">
    <location>
        <begin position="23"/>
        <end position="175"/>
    </location>
</feature>
<feature type="signal peptide" evidence="1">
    <location>
        <begin position="1"/>
        <end position="22"/>
    </location>
</feature>
<dbReference type="GeneID" id="56733212"/>
<dbReference type="AlphaFoldDB" id="A0A853GZR8"/>
<dbReference type="GO" id="GO:0043709">
    <property type="term" value="P:cell adhesion involved in single-species biofilm formation"/>
    <property type="evidence" value="ECO:0007669"/>
    <property type="project" value="TreeGrafter"/>
</dbReference>
<keyword evidence="1" id="KW-0732">Signal</keyword>
<dbReference type="EMBL" id="JABTXY010000012">
    <property type="protein sequence ID" value="NYV41680.1"/>
    <property type="molecule type" value="Genomic_DNA"/>
</dbReference>
<feature type="domain" description="Fimbrial-type adhesion" evidence="2">
    <location>
        <begin position="27"/>
        <end position="175"/>
    </location>
</feature>
<reference evidence="3 4" key="1">
    <citation type="submission" date="2020-05" db="EMBL/GenBank/DDBJ databases">
        <title>The draft genome of Cronobacter sakazakii strain 145005.</title>
        <authorList>
            <person name="Yang J."/>
            <person name="Liu L."/>
            <person name="Feng Y."/>
            <person name="Zong Z."/>
        </authorList>
    </citation>
    <scope>NUCLEOTIDE SEQUENCE [LARGE SCALE GENOMIC DNA]</scope>
    <source>
        <strain evidence="3 4">145005</strain>
    </source>
</reference>
<dbReference type="InterPro" id="IPR050263">
    <property type="entry name" value="Bact_Fimbrial_Adh_Pro"/>
</dbReference>
<dbReference type="GO" id="GO:0009289">
    <property type="term" value="C:pilus"/>
    <property type="evidence" value="ECO:0007669"/>
    <property type="project" value="InterPro"/>
</dbReference>
<dbReference type="Gene3D" id="2.60.40.1090">
    <property type="entry name" value="Fimbrial-type adhesion domain"/>
    <property type="match status" value="1"/>
</dbReference>
<organism evidence="3 4">
    <name type="scientific">Cronobacter sakazakii</name>
    <name type="common">Enterobacter sakazakii</name>
    <dbReference type="NCBI Taxonomy" id="28141"/>
    <lineage>
        <taxon>Bacteria</taxon>
        <taxon>Pseudomonadati</taxon>
        <taxon>Pseudomonadota</taxon>
        <taxon>Gammaproteobacteria</taxon>
        <taxon>Enterobacterales</taxon>
        <taxon>Enterobacteriaceae</taxon>
        <taxon>Cronobacter</taxon>
    </lineage>
</organism>
<gene>
    <name evidence="3" type="ORF">HRR37_04565</name>
</gene>
<dbReference type="PANTHER" id="PTHR33420">
    <property type="entry name" value="FIMBRIAL SUBUNIT ELFA-RELATED"/>
    <property type="match status" value="1"/>
</dbReference>
<evidence type="ECO:0000256" key="1">
    <source>
        <dbReference type="SAM" id="SignalP"/>
    </source>
</evidence>
<evidence type="ECO:0000313" key="4">
    <source>
        <dbReference type="Proteomes" id="UP000548673"/>
    </source>
</evidence>
<dbReference type="PANTHER" id="PTHR33420:SF26">
    <property type="entry name" value="FIMBRIAL SUBUNIT"/>
    <property type="match status" value="1"/>
</dbReference>
<protein>
    <submittedName>
        <fullName evidence="3">Type 1 fimbrial protein</fullName>
    </submittedName>
</protein>